<name>A0A183PS35_9TREM</name>
<keyword evidence="2" id="KW-1185">Reference proteome</keyword>
<evidence type="ECO:0000313" key="2">
    <source>
        <dbReference type="Proteomes" id="UP000269396"/>
    </source>
</evidence>
<protein>
    <submittedName>
        <fullName evidence="1">Uncharacterized protein</fullName>
    </submittedName>
</protein>
<sequence>MNTYGFRDINKLISSCVASTPSDFQRKRRTLDFISVWKATEYRLFLLYLGSVILQQSLPQPLYPNFRRLASSIYSLAHPRLRNSATNSVRMGLLNFLRKYEWCYGPKNLVYNVHLLQHLRDDVRAYGPLDCFSAFPFESHIRQIKKSVHSGYAVAKQVAQRYAEISFCDRLQASSSTYSAQITDRVDSRKQVIMLKNTKITLFKPDNVVLVHGKPGLVTDEGENGLMEIRSFADLRNYFEEPFHYSDRNIYVLDS</sequence>
<dbReference type="PANTHER" id="PTHR46579:SF1">
    <property type="entry name" value="F5_8 TYPE C DOMAIN-CONTAINING PROTEIN"/>
    <property type="match status" value="1"/>
</dbReference>
<accession>A0A183PS35</accession>
<dbReference type="Proteomes" id="UP000269396">
    <property type="component" value="Unassembled WGS sequence"/>
</dbReference>
<proteinExistence type="predicted"/>
<dbReference type="STRING" id="31246.A0A183PS35"/>
<dbReference type="PANTHER" id="PTHR46579">
    <property type="entry name" value="F5/8 TYPE C DOMAIN-CONTAINING PROTEIN-RELATED"/>
    <property type="match status" value="1"/>
</dbReference>
<gene>
    <name evidence="1" type="ORF">SMTD_LOCUS17171</name>
</gene>
<dbReference type="EMBL" id="UZAL01038298">
    <property type="protein sequence ID" value="VDP73385.1"/>
    <property type="molecule type" value="Genomic_DNA"/>
</dbReference>
<dbReference type="AlphaFoldDB" id="A0A183PS35"/>
<organism evidence="1 2">
    <name type="scientific">Schistosoma mattheei</name>
    <dbReference type="NCBI Taxonomy" id="31246"/>
    <lineage>
        <taxon>Eukaryota</taxon>
        <taxon>Metazoa</taxon>
        <taxon>Spiralia</taxon>
        <taxon>Lophotrochozoa</taxon>
        <taxon>Platyhelminthes</taxon>
        <taxon>Trematoda</taxon>
        <taxon>Digenea</taxon>
        <taxon>Strigeidida</taxon>
        <taxon>Schistosomatoidea</taxon>
        <taxon>Schistosomatidae</taxon>
        <taxon>Schistosoma</taxon>
    </lineage>
</organism>
<reference evidence="1 2" key="1">
    <citation type="submission" date="2018-11" db="EMBL/GenBank/DDBJ databases">
        <authorList>
            <consortium name="Pathogen Informatics"/>
        </authorList>
    </citation>
    <scope>NUCLEOTIDE SEQUENCE [LARGE SCALE GENOMIC DNA]</scope>
    <source>
        <strain>Denwood</strain>
        <strain evidence="2">Zambia</strain>
    </source>
</reference>
<evidence type="ECO:0000313" key="1">
    <source>
        <dbReference type="EMBL" id="VDP73385.1"/>
    </source>
</evidence>